<proteinExistence type="predicted"/>
<gene>
    <name evidence="2" type="ORF">DES45_106368</name>
</gene>
<keyword evidence="1" id="KW-1133">Transmembrane helix</keyword>
<dbReference type="RefSeq" id="WP_114771263.1">
    <property type="nucleotide sequence ID" value="NZ_QQBB01000006.1"/>
</dbReference>
<dbReference type="AlphaFoldDB" id="A0A370HIU3"/>
<organism evidence="2 3">
    <name type="scientific">Microvirga subterranea</name>
    <dbReference type="NCBI Taxonomy" id="186651"/>
    <lineage>
        <taxon>Bacteria</taxon>
        <taxon>Pseudomonadati</taxon>
        <taxon>Pseudomonadota</taxon>
        <taxon>Alphaproteobacteria</taxon>
        <taxon>Hyphomicrobiales</taxon>
        <taxon>Methylobacteriaceae</taxon>
        <taxon>Microvirga</taxon>
    </lineage>
</organism>
<feature type="transmembrane region" description="Helical" evidence="1">
    <location>
        <begin position="22"/>
        <end position="42"/>
    </location>
</feature>
<dbReference type="OrthoDB" id="8026107at2"/>
<evidence type="ECO:0000313" key="2">
    <source>
        <dbReference type="EMBL" id="RDI58054.1"/>
    </source>
</evidence>
<evidence type="ECO:0000313" key="3">
    <source>
        <dbReference type="Proteomes" id="UP000254925"/>
    </source>
</evidence>
<sequence length="113" mass="12548">MEPQAYSAFADLLNKFHTSSEAIQALWLVAVPVTVLGVAWCLTQALRDVAVALIDRRSIARGQVVHGIHEMPDGRIMLDLRGAVRELSREDTRGGYPVALERDAPPGTRWERD</sequence>
<dbReference type="EMBL" id="QQBB01000006">
    <property type="protein sequence ID" value="RDI58054.1"/>
    <property type="molecule type" value="Genomic_DNA"/>
</dbReference>
<name>A0A370HIU3_9HYPH</name>
<reference evidence="2 3" key="1">
    <citation type="submission" date="2018-07" db="EMBL/GenBank/DDBJ databases">
        <title>Genomic Encyclopedia of Type Strains, Phase IV (KMG-IV): sequencing the most valuable type-strain genomes for metagenomic binning, comparative biology and taxonomic classification.</title>
        <authorList>
            <person name="Goeker M."/>
        </authorList>
    </citation>
    <scope>NUCLEOTIDE SEQUENCE [LARGE SCALE GENOMIC DNA]</scope>
    <source>
        <strain evidence="2 3">DSM 14364</strain>
    </source>
</reference>
<protein>
    <submittedName>
        <fullName evidence="2">Uncharacterized protein</fullName>
    </submittedName>
</protein>
<comment type="caution">
    <text evidence="2">The sequence shown here is derived from an EMBL/GenBank/DDBJ whole genome shotgun (WGS) entry which is preliminary data.</text>
</comment>
<keyword evidence="3" id="KW-1185">Reference proteome</keyword>
<keyword evidence="1" id="KW-0812">Transmembrane</keyword>
<evidence type="ECO:0000256" key="1">
    <source>
        <dbReference type="SAM" id="Phobius"/>
    </source>
</evidence>
<accession>A0A370HIU3</accession>
<keyword evidence="1" id="KW-0472">Membrane</keyword>
<dbReference type="Proteomes" id="UP000254925">
    <property type="component" value="Unassembled WGS sequence"/>
</dbReference>